<evidence type="ECO:0000313" key="5">
    <source>
        <dbReference type="EMBL" id="KAJ9665753.1"/>
    </source>
</evidence>
<evidence type="ECO:0000256" key="2">
    <source>
        <dbReference type="SAM" id="MobiDB-lite"/>
    </source>
</evidence>
<evidence type="ECO:0000256" key="1">
    <source>
        <dbReference type="ARBA" id="ARBA00022679"/>
    </source>
</evidence>
<dbReference type="Pfam" id="PF03033">
    <property type="entry name" value="Glyco_transf_28"/>
    <property type="match status" value="1"/>
</dbReference>
<dbReference type="Gene3D" id="3.40.50.2000">
    <property type="entry name" value="Glycogen Phosphorylase B"/>
    <property type="match status" value="2"/>
</dbReference>
<dbReference type="EMBL" id="JAPDRL010000025">
    <property type="protein sequence ID" value="KAJ9665753.1"/>
    <property type="molecule type" value="Genomic_DNA"/>
</dbReference>
<dbReference type="CDD" id="cd03784">
    <property type="entry name" value="GT1_Gtf-like"/>
    <property type="match status" value="1"/>
</dbReference>
<feature type="region of interest" description="Disordered" evidence="2">
    <location>
        <begin position="48"/>
        <end position="68"/>
    </location>
</feature>
<comment type="caution">
    <text evidence="5">The sequence shown here is derived from an EMBL/GenBank/DDBJ whole genome shotgun (WGS) entry which is preliminary data.</text>
</comment>
<dbReference type="InterPro" id="IPR004276">
    <property type="entry name" value="GlycoTrans_28_N"/>
</dbReference>
<dbReference type="PANTHER" id="PTHR48050">
    <property type="entry name" value="STEROL 3-BETA-GLUCOSYLTRANSFERASE"/>
    <property type="match status" value="1"/>
</dbReference>
<sequence length="633" mass="67191">MALASQSVIHAPDSQYATWMTDDGLPARHHIEGEASEGQIHQMETLSIGSGDDESTTDPPPAYAASPQGLDLERDGLHANATPAWNGRVNIIIDTTAGRVSKLWATSLEADRDTEHDASSRAPNSDTVAAPRMNIVMQIVGSRGDVQPFISLGLALRQYGHRVRIATHPVFRDLVEGQKLEFFSIGGDPAELMSFMVKNRGIVPNFKAICKGEVQKKRKGILSFLENGPPPIYIGFGSIVVEDPEGLTAKLFEAIRLAGVRAIVSKGWGDLGSSVIATPPDVFMLGNCPHDWLFERVSCVIHHGGAGTTAAGIAAGKPTIVVPFFGDQPFWGEMIAQAGAGPHPIPFRHLGAYNLAAAIKSALALEVSKKAQALGCRISEEQGHMAGVSNFHQHLPLETMRCSLAPDRVALWRLERTDVRLSALAATVLRKRGSINFSKLRPMRTCEMNLDHGPWEPVSGGGLAIADLFYDVFKGIGEMGSGFTGSPGRPYTRPAPRSTEACGGTAESSTSYTQVPLPSVKDAVLGFGPIKGTGRMTKAIVRAPMAFTVALAQGSHNAPRLWRDTTVRPTDKITGLGSGLKAAGKGFVLGTYDGISGLVMQPVIGGREDGVLGAAKGFAKGIIGLPVKLLAGK</sequence>
<dbReference type="Proteomes" id="UP001172684">
    <property type="component" value="Unassembled WGS sequence"/>
</dbReference>
<keyword evidence="1" id="KW-0808">Transferase</keyword>
<organism evidence="5 6">
    <name type="scientific">Coniosporium apollinis</name>
    <dbReference type="NCBI Taxonomy" id="61459"/>
    <lineage>
        <taxon>Eukaryota</taxon>
        <taxon>Fungi</taxon>
        <taxon>Dikarya</taxon>
        <taxon>Ascomycota</taxon>
        <taxon>Pezizomycotina</taxon>
        <taxon>Dothideomycetes</taxon>
        <taxon>Dothideomycetes incertae sedis</taxon>
        <taxon>Coniosporium</taxon>
    </lineage>
</organism>
<dbReference type="Pfam" id="PF06722">
    <property type="entry name" value="EryCIII-like_C"/>
    <property type="match status" value="1"/>
</dbReference>
<keyword evidence="6" id="KW-1185">Reference proteome</keyword>
<feature type="domain" description="Erythromycin biosynthesis protein CIII-like C-terminal" evidence="4">
    <location>
        <begin position="274"/>
        <end position="361"/>
    </location>
</feature>
<protein>
    <recommendedName>
        <fullName evidence="7">Glycosyltransferase family 28 N-terminal domain-containing protein</fullName>
    </recommendedName>
</protein>
<name>A0ABQ9NYT0_9PEZI</name>
<reference evidence="5" key="1">
    <citation type="submission" date="2022-10" db="EMBL/GenBank/DDBJ databases">
        <title>Culturing micro-colonial fungi from biological soil crusts in the Mojave desert and describing Neophaeococcomyces mojavensis, and introducing the new genera and species Taxawa tesnikishii.</title>
        <authorList>
            <person name="Kurbessoian T."/>
            <person name="Stajich J.E."/>
        </authorList>
    </citation>
    <scope>NUCLEOTIDE SEQUENCE</scope>
    <source>
        <strain evidence="5">TK_1</strain>
    </source>
</reference>
<dbReference type="InterPro" id="IPR050426">
    <property type="entry name" value="Glycosyltransferase_28"/>
</dbReference>
<dbReference type="PANTHER" id="PTHR48050:SF13">
    <property type="entry name" value="STEROL 3-BETA-GLUCOSYLTRANSFERASE UGT80A2"/>
    <property type="match status" value="1"/>
</dbReference>
<proteinExistence type="predicted"/>
<evidence type="ECO:0008006" key="7">
    <source>
        <dbReference type="Google" id="ProtNLM"/>
    </source>
</evidence>
<dbReference type="InterPro" id="IPR010610">
    <property type="entry name" value="EryCIII-like_C"/>
</dbReference>
<evidence type="ECO:0000259" key="3">
    <source>
        <dbReference type="Pfam" id="PF03033"/>
    </source>
</evidence>
<gene>
    <name evidence="5" type="ORF">H2201_004061</name>
</gene>
<feature type="region of interest" description="Disordered" evidence="2">
    <location>
        <begin position="483"/>
        <end position="513"/>
    </location>
</feature>
<evidence type="ECO:0000313" key="6">
    <source>
        <dbReference type="Proteomes" id="UP001172684"/>
    </source>
</evidence>
<dbReference type="SUPFAM" id="SSF53756">
    <property type="entry name" value="UDP-Glycosyltransferase/glycogen phosphorylase"/>
    <property type="match status" value="2"/>
</dbReference>
<accession>A0ABQ9NYT0</accession>
<feature type="domain" description="Glycosyltransferase family 28 N-terminal" evidence="3">
    <location>
        <begin position="135"/>
        <end position="238"/>
    </location>
</feature>
<dbReference type="InterPro" id="IPR002213">
    <property type="entry name" value="UDP_glucos_trans"/>
</dbReference>
<evidence type="ECO:0000259" key="4">
    <source>
        <dbReference type="Pfam" id="PF06722"/>
    </source>
</evidence>